<dbReference type="EMBL" id="QEWP01000004">
    <property type="protein sequence ID" value="PWE00184.1"/>
    <property type="molecule type" value="Genomic_DNA"/>
</dbReference>
<accession>A0A2U2BAT6</accession>
<dbReference type="Pfam" id="PF13443">
    <property type="entry name" value="HTH_26"/>
    <property type="match status" value="1"/>
</dbReference>
<dbReference type="PANTHER" id="PTHR40455">
    <property type="entry name" value="ANTITOXIN HIGA"/>
    <property type="match status" value="1"/>
</dbReference>
<dbReference type="InterPro" id="IPR001387">
    <property type="entry name" value="Cro/C1-type_HTH"/>
</dbReference>
<proteinExistence type="predicted"/>
<name>A0A2U2BAT6_9BACT</name>
<dbReference type="InterPro" id="IPR010982">
    <property type="entry name" value="Lambda_DNA-bd_dom_sf"/>
</dbReference>
<reference evidence="2 3" key="1">
    <citation type="submission" date="2018-05" db="EMBL/GenBank/DDBJ databases">
        <title>Marinilabilia rubrum sp. nov., isolated from saltern sediment.</title>
        <authorList>
            <person name="Zhang R."/>
        </authorList>
    </citation>
    <scope>NUCLEOTIDE SEQUENCE [LARGE SCALE GENOMIC DNA]</scope>
    <source>
        <strain evidence="2 3">WTE16</strain>
    </source>
</reference>
<dbReference type="PANTHER" id="PTHR40455:SF1">
    <property type="entry name" value="ANTITOXIN HIGA"/>
    <property type="match status" value="1"/>
</dbReference>
<protein>
    <submittedName>
        <fullName evidence="2">Transcriptional regulator</fullName>
    </submittedName>
</protein>
<sequence>METLKYTVIKDVEQYKKYCDILEELILNENNATRDELELLTLLIEKWDNEHNTFKDSDPIELLKTLMNEHDLKAKDLTGILDLSKGTISKILNYHKGLSKDTIRKLSDYFKLSQEAFNRPYKLINEVNRHFRDASLMNTRKNIIEA</sequence>
<evidence type="ECO:0000313" key="3">
    <source>
        <dbReference type="Proteomes" id="UP000244956"/>
    </source>
</evidence>
<dbReference type="SUPFAM" id="SSF47413">
    <property type="entry name" value="lambda repressor-like DNA-binding domains"/>
    <property type="match status" value="1"/>
</dbReference>
<gene>
    <name evidence="2" type="ORF">DDZ16_07470</name>
</gene>
<dbReference type="OrthoDB" id="672730at2"/>
<dbReference type="InterPro" id="IPR039060">
    <property type="entry name" value="Antitox_HigA"/>
</dbReference>
<dbReference type="AlphaFoldDB" id="A0A2U2BAT6"/>
<organism evidence="2 3">
    <name type="scientific">Marinilabilia rubra</name>
    <dbReference type="NCBI Taxonomy" id="2162893"/>
    <lineage>
        <taxon>Bacteria</taxon>
        <taxon>Pseudomonadati</taxon>
        <taxon>Bacteroidota</taxon>
        <taxon>Bacteroidia</taxon>
        <taxon>Marinilabiliales</taxon>
        <taxon>Marinilabiliaceae</taxon>
        <taxon>Marinilabilia</taxon>
    </lineage>
</organism>
<dbReference type="RefSeq" id="WP_109263807.1">
    <property type="nucleotide sequence ID" value="NZ_QEWP01000004.1"/>
</dbReference>
<evidence type="ECO:0000259" key="1">
    <source>
        <dbReference type="PROSITE" id="PS50943"/>
    </source>
</evidence>
<dbReference type="GO" id="GO:0006355">
    <property type="term" value="P:regulation of DNA-templated transcription"/>
    <property type="evidence" value="ECO:0007669"/>
    <property type="project" value="InterPro"/>
</dbReference>
<dbReference type="Gene3D" id="1.10.260.40">
    <property type="entry name" value="lambda repressor-like DNA-binding domains"/>
    <property type="match status" value="1"/>
</dbReference>
<feature type="domain" description="HTH cro/C1-type" evidence="1">
    <location>
        <begin position="63"/>
        <end position="117"/>
    </location>
</feature>
<evidence type="ECO:0000313" key="2">
    <source>
        <dbReference type="EMBL" id="PWE00184.1"/>
    </source>
</evidence>
<keyword evidence="3" id="KW-1185">Reference proteome</keyword>
<dbReference type="Proteomes" id="UP000244956">
    <property type="component" value="Unassembled WGS sequence"/>
</dbReference>
<dbReference type="PROSITE" id="PS50943">
    <property type="entry name" value="HTH_CROC1"/>
    <property type="match status" value="1"/>
</dbReference>
<dbReference type="GO" id="GO:0001046">
    <property type="term" value="F:core promoter sequence-specific DNA binding"/>
    <property type="evidence" value="ECO:0007669"/>
    <property type="project" value="TreeGrafter"/>
</dbReference>
<comment type="caution">
    <text evidence="2">The sequence shown here is derived from an EMBL/GenBank/DDBJ whole genome shotgun (WGS) entry which is preliminary data.</text>
</comment>